<gene>
    <name evidence="2" type="ORF">KHLLAP_LOCUS4408</name>
</gene>
<evidence type="ECO:0000313" key="3">
    <source>
        <dbReference type="Proteomes" id="UP001295740"/>
    </source>
</evidence>
<evidence type="ECO:0000256" key="1">
    <source>
        <dbReference type="SAM" id="MobiDB-lite"/>
    </source>
</evidence>
<evidence type="ECO:0000313" key="2">
    <source>
        <dbReference type="EMBL" id="CAJ2503940.1"/>
    </source>
</evidence>
<accession>A0AAI8VGE2</accession>
<protein>
    <submittedName>
        <fullName evidence="2">Uu.00g113340.m01.CDS01</fullName>
    </submittedName>
</protein>
<comment type="caution">
    <text evidence="2">The sequence shown here is derived from an EMBL/GenBank/DDBJ whole genome shotgun (WGS) entry which is preliminary data.</text>
</comment>
<reference evidence="2" key="1">
    <citation type="submission" date="2023-10" db="EMBL/GenBank/DDBJ databases">
        <authorList>
            <person name="Hackl T."/>
        </authorList>
    </citation>
    <scope>NUCLEOTIDE SEQUENCE</scope>
</reference>
<dbReference type="Proteomes" id="UP001295740">
    <property type="component" value="Unassembled WGS sequence"/>
</dbReference>
<dbReference type="EMBL" id="CAUWAG010000006">
    <property type="protein sequence ID" value="CAJ2503940.1"/>
    <property type="molecule type" value="Genomic_DNA"/>
</dbReference>
<organism evidence="2 3">
    <name type="scientific">Anthostomella pinea</name>
    <dbReference type="NCBI Taxonomy" id="933095"/>
    <lineage>
        <taxon>Eukaryota</taxon>
        <taxon>Fungi</taxon>
        <taxon>Dikarya</taxon>
        <taxon>Ascomycota</taxon>
        <taxon>Pezizomycotina</taxon>
        <taxon>Sordariomycetes</taxon>
        <taxon>Xylariomycetidae</taxon>
        <taxon>Xylariales</taxon>
        <taxon>Xylariaceae</taxon>
        <taxon>Anthostomella</taxon>
    </lineage>
</organism>
<name>A0AAI8VGE2_9PEZI</name>
<feature type="region of interest" description="Disordered" evidence="1">
    <location>
        <begin position="1"/>
        <end position="66"/>
    </location>
</feature>
<dbReference type="AlphaFoldDB" id="A0AAI8VGE2"/>
<proteinExistence type="predicted"/>
<feature type="compositionally biased region" description="Polar residues" evidence="1">
    <location>
        <begin position="21"/>
        <end position="38"/>
    </location>
</feature>
<sequence length="518" mass="57446">MDYSDSELGALQHQERHQESRSQPQYTTVGSIYRSQPQPLQPPTRRGRTVKSLYPYKNESPSAVHQYSPLQQNFDRAVSPNAHRPNSLSATTSFSDDQTGLIQSFGLHTSNMLSAHSVEAAADADGLSDKHDGANMPADGEEDSDNDVNLKQMGGMNIKSVTNLASYPNPMQKTAQKVLSMHRFQPAPVNALGSPSQLATYRFQQAAEPPKEQRALQGILRGARSDPVAMRGLLQSDSIDEYGDPRRSTRPQPEAIPWANFYRDPTYGTVLSTGPGAPAPLTAGPPGTRNYKPTALESAISHSTFRNSLQVPELETKGPMENPYMAGLRLQDTALAAARQPSPTAKSESTLPMQGALDADKTHPKLHDTLTREQAKRFYPKGMPPDFNDNTKPLDPNWQLDYPVEDKFWIQQRPEVWAARQAKIERDFYSGNDMINKSFSLAVSERNRRDVARALGSTYEEPEKSQGKVVNRHMTIEDAMAMPTCEHAAPLLSMAFQTLVNHPEFSPYSTLPKFGDLR</sequence>
<keyword evidence="3" id="KW-1185">Reference proteome</keyword>